<gene>
    <name evidence="4" type="ORF">SAMN05421733_103239</name>
</gene>
<reference evidence="5" key="1">
    <citation type="submission" date="2016-09" db="EMBL/GenBank/DDBJ databases">
        <authorList>
            <person name="Varghese N."/>
            <person name="Submissions S."/>
        </authorList>
    </citation>
    <scope>NUCLEOTIDE SEQUENCE [LARGE SCALE GENOMIC DNA]</scope>
    <source>
        <strain evidence="5">ANC 4422</strain>
    </source>
</reference>
<dbReference type="AlphaFoldDB" id="A0A1G6H386"/>
<dbReference type="RefSeq" id="WP_143230106.1">
    <property type="nucleotide sequence ID" value="NZ_FMYL01000003.1"/>
</dbReference>
<dbReference type="Pfam" id="PF00959">
    <property type="entry name" value="Phage_lysozyme"/>
    <property type="match status" value="1"/>
</dbReference>
<keyword evidence="2 3" id="KW-0081">Bacteriolytic enzyme</keyword>
<dbReference type="PANTHER" id="PTHR38107:SF3">
    <property type="entry name" value="LYSOZYME RRRD-RELATED"/>
    <property type="match status" value="1"/>
</dbReference>
<sequence length="298" mass="33050">MLDTAYKGMKQFQTASFTSEDAYSTGTTLVLVQNEGKANELSQFVRITAVSTRTAKMVIDQKEIEYRLTTYSISEALLYDFTGLSARRWYAGDTSVTILRETIVADTGKYYASTDLNENISIGQTTVYAKTIYTQLIPSAQSETPLIDVKASGEDSTLIAANSQTIAVSSNVTISPSQNYYVGSPIFPNSLSFSLFGTQISDKGGVITQGNGSTIKPDGTKIKMTDKPISEKEALNYLKAHMHRHKKTFNASLKNVRLSQVEYDLYADFVYQYGINAWTKSQMLTHLKKGSMCKRVNR</sequence>
<organism evidence="4 5">
    <name type="scientific">Acinetobacter boissieri</name>
    <dbReference type="NCBI Taxonomy" id="1219383"/>
    <lineage>
        <taxon>Bacteria</taxon>
        <taxon>Pseudomonadati</taxon>
        <taxon>Pseudomonadota</taxon>
        <taxon>Gammaproteobacteria</taxon>
        <taxon>Moraxellales</taxon>
        <taxon>Moraxellaceae</taxon>
        <taxon>Acinetobacter</taxon>
    </lineage>
</organism>
<dbReference type="GO" id="GO:0031640">
    <property type="term" value="P:killing of cells of another organism"/>
    <property type="evidence" value="ECO:0007669"/>
    <property type="project" value="UniProtKB-KW"/>
</dbReference>
<dbReference type="PANTHER" id="PTHR38107">
    <property type="match status" value="1"/>
</dbReference>
<evidence type="ECO:0000256" key="3">
    <source>
        <dbReference type="RuleBase" id="RU003788"/>
    </source>
</evidence>
<dbReference type="GO" id="GO:0003796">
    <property type="term" value="F:lysozyme activity"/>
    <property type="evidence" value="ECO:0007669"/>
    <property type="project" value="UniProtKB-EC"/>
</dbReference>
<comment type="catalytic activity">
    <reaction evidence="3">
        <text>Hydrolysis of (1-&gt;4)-beta-linkages between N-acetylmuramic acid and N-acetyl-D-glucosamine residues in a peptidoglycan and between N-acetyl-D-glucosamine residues in chitodextrins.</text>
        <dbReference type="EC" id="3.2.1.17"/>
    </reaction>
</comment>
<dbReference type="GO" id="GO:0016998">
    <property type="term" value="P:cell wall macromolecule catabolic process"/>
    <property type="evidence" value="ECO:0007669"/>
    <property type="project" value="InterPro"/>
</dbReference>
<dbReference type="GO" id="GO:0009253">
    <property type="term" value="P:peptidoglycan catabolic process"/>
    <property type="evidence" value="ECO:0007669"/>
    <property type="project" value="InterPro"/>
</dbReference>
<dbReference type="InterPro" id="IPR023347">
    <property type="entry name" value="Lysozyme_dom_sf"/>
</dbReference>
<dbReference type="SUPFAM" id="SSF53955">
    <property type="entry name" value="Lysozyme-like"/>
    <property type="match status" value="1"/>
</dbReference>
<keyword evidence="5" id="KW-1185">Reference proteome</keyword>
<evidence type="ECO:0000256" key="2">
    <source>
        <dbReference type="ARBA" id="ARBA00022638"/>
    </source>
</evidence>
<keyword evidence="1 3" id="KW-0929">Antimicrobial</keyword>
<comment type="similarity">
    <text evidence="3">Belongs to the glycosyl hydrolase 24 family.</text>
</comment>
<accession>A0A1G6H386</accession>
<dbReference type="GO" id="GO:0042742">
    <property type="term" value="P:defense response to bacterium"/>
    <property type="evidence" value="ECO:0007669"/>
    <property type="project" value="UniProtKB-KW"/>
</dbReference>
<evidence type="ECO:0000313" key="4">
    <source>
        <dbReference type="EMBL" id="SDB88722.1"/>
    </source>
</evidence>
<dbReference type="STRING" id="1219383.SAMN05421733_103239"/>
<dbReference type="EMBL" id="FMYL01000003">
    <property type="protein sequence ID" value="SDB88722.1"/>
    <property type="molecule type" value="Genomic_DNA"/>
</dbReference>
<dbReference type="EC" id="3.2.1.17" evidence="3"/>
<dbReference type="Gene3D" id="1.10.530.40">
    <property type="match status" value="1"/>
</dbReference>
<evidence type="ECO:0000313" key="5">
    <source>
        <dbReference type="Proteomes" id="UP000242501"/>
    </source>
</evidence>
<dbReference type="InterPro" id="IPR051018">
    <property type="entry name" value="Bacteriophage_GH24"/>
</dbReference>
<dbReference type="OrthoDB" id="8477619at2"/>
<name>A0A1G6H386_9GAMM</name>
<keyword evidence="3" id="KW-0378">Hydrolase</keyword>
<keyword evidence="3" id="KW-0326">Glycosidase</keyword>
<dbReference type="Proteomes" id="UP000242501">
    <property type="component" value="Unassembled WGS sequence"/>
</dbReference>
<proteinExistence type="inferred from homology"/>
<dbReference type="InterPro" id="IPR023346">
    <property type="entry name" value="Lysozyme-like_dom_sf"/>
</dbReference>
<protein>
    <recommendedName>
        <fullName evidence="3">Lysozyme</fullName>
        <ecNumber evidence="3">3.2.1.17</ecNumber>
    </recommendedName>
</protein>
<dbReference type="InterPro" id="IPR002196">
    <property type="entry name" value="Glyco_hydro_24"/>
</dbReference>
<evidence type="ECO:0000256" key="1">
    <source>
        <dbReference type="ARBA" id="ARBA00022529"/>
    </source>
</evidence>